<evidence type="ECO:0008006" key="6">
    <source>
        <dbReference type="Google" id="ProtNLM"/>
    </source>
</evidence>
<dbReference type="InterPro" id="IPR023780">
    <property type="entry name" value="Chromo_domain"/>
</dbReference>
<evidence type="ECO:0000259" key="3">
    <source>
        <dbReference type="PROSITE" id="PS50994"/>
    </source>
</evidence>
<dbReference type="AlphaFoldDB" id="H3GU91"/>
<evidence type="ECO:0000256" key="1">
    <source>
        <dbReference type="SAM" id="MobiDB-lite"/>
    </source>
</evidence>
<dbReference type="SMART" id="SM00298">
    <property type="entry name" value="CHROMO"/>
    <property type="match status" value="1"/>
</dbReference>
<dbReference type="SUPFAM" id="SSF53098">
    <property type="entry name" value="Ribonuclease H-like"/>
    <property type="match status" value="1"/>
</dbReference>
<dbReference type="PANTHER" id="PTHR37984">
    <property type="entry name" value="PROTEIN CBG26694"/>
    <property type="match status" value="1"/>
</dbReference>
<feature type="region of interest" description="Disordered" evidence="1">
    <location>
        <begin position="234"/>
        <end position="285"/>
    </location>
</feature>
<dbReference type="GO" id="GO:0015074">
    <property type="term" value="P:DNA integration"/>
    <property type="evidence" value="ECO:0007669"/>
    <property type="project" value="InterPro"/>
</dbReference>
<reference evidence="5" key="1">
    <citation type="journal article" date="2006" name="Science">
        <title>Phytophthora genome sequences uncover evolutionary origins and mechanisms of pathogenesis.</title>
        <authorList>
            <person name="Tyler B.M."/>
            <person name="Tripathy S."/>
            <person name="Zhang X."/>
            <person name="Dehal P."/>
            <person name="Jiang R.H."/>
            <person name="Aerts A."/>
            <person name="Arredondo F.D."/>
            <person name="Baxter L."/>
            <person name="Bensasson D."/>
            <person name="Beynon J.L."/>
            <person name="Chapman J."/>
            <person name="Damasceno C.M."/>
            <person name="Dorrance A.E."/>
            <person name="Dou D."/>
            <person name="Dickerman A.W."/>
            <person name="Dubchak I.L."/>
            <person name="Garbelotto M."/>
            <person name="Gijzen M."/>
            <person name="Gordon S.G."/>
            <person name="Govers F."/>
            <person name="Grunwald N.J."/>
            <person name="Huang W."/>
            <person name="Ivors K.L."/>
            <person name="Jones R.W."/>
            <person name="Kamoun S."/>
            <person name="Krampis K."/>
            <person name="Lamour K.H."/>
            <person name="Lee M.K."/>
            <person name="McDonald W.H."/>
            <person name="Medina M."/>
            <person name="Meijer H.J."/>
            <person name="Nordberg E.K."/>
            <person name="Maclean D.J."/>
            <person name="Ospina-Giraldo M.D."/>
            <person name="Morris P.F."/>
            <person name="Phuntumart V."/>
            <person name="Putnam N.H."/>
            <person name="Rash S."/>
            <person name="Rose J.K."/>
            <person name="Sakihama Y."/>
            <person name="Salamov A.A."/>
            <person name="Savidor A."/>
            <person name="Scheuring C.F."/>
            <person name="Smith B.M."/>
            <person name="Sobral B.W."/>
            <person name="Terry A."/>
            <person name="Torto-Alalibo T.A."/>
            <person name="Win J."/>
            <person name="Xu Z."/>
            <person name="Zhang H."/>
            <person name="Grigoriev I.V."/>
            <person name="Rokhsar D.S."/>
            <person name="Boore J.L."/>
        </authorList>
    </citation>
    <scope>NUCLEOTIDE SEQUENCE [LARGE SCALE GENOMIC DNA]</scope>
    <source>
        <strain evidence="5">Pr102</strain>
    </source>
</reference>
<dbReference type="Proteomes" id="UP000005238">
    <property type="component" value="Unassembled WGS sequence"/>
</dbReference>
<dbReference type="Pfam" id="PF00665">
    <property type="entry name" value="rve"/>
    <property type="match status" value="1"/>
</dbReference>
<dbReference type="Gene3D" id="2.40.50.40">
    <property type="match status" value="1"/>
</dbReference>
<dbReference type="InterPro" id="IPR000953">
    <property type="entry name" value="Chromo/chromo_shadow_dom"/>
</dbReference>
<dbReference type="eggNOG" id="KOG0017">
    <property type="taxonomic scope" value="Eukaryota"/>
</dbReference>
<organism evidence="4 5">
    <name type="scientific">Phytophthora ramorum</name>
    <name type="common">Sudden oak death agent</name>
    <dbReference type="NCBI Taxonomy" id="164328"/>
    <lineage>
        <taxon>Eukaryota</taxon>
        <taxon>Sar</taxon>
        <taxon>Stramenopiles</taxon>
        <taxon>Oomycota</taxon>
        <taxon>Peronosporomycetes</taxon>
        <taxon>Peronosporales</taxon>
        <taxon>Peronosporaceae</taxon>
        <taxon>Phytophthora</taxon>
    </lineage>
</organism>
<dbReference type="HOGENOM" id="CLU_000384_17_0_1"/>
<dbReference type="InterPro" id="IPR041588">
    <property type="entry name" value="Integrase_H2C2"/>
</dbReference>
<proteinExistence type="predicted"/>
<dbReference type="Pfam" id="PF17921">
    <property type="entry name" value="Integrase_H2C2"/>
    <property type="match status" value="1"/>
</dbReference>
<accession>H3GU91</accession>
<dbReference type="CDD" id="cd00024">
    <property type="entry name" value="CD_CSD"/>
    <property type="match status" value="1"/>
</dbReference>
<name>H3GU91_PHYRM</name>
<dbReference type="Gene3D" id="3.10.10.10">
    <property type="entry name" value="HIV Type 1 Reverse Transcriptase, subunit A, domain 1"/>
    <property type="match status" value="1"/>
</dbReference>
<dbReference type="GO" id="GO:0003676">
    <property type="term" value="F:nucleic acid binding"/>
    <property type="evidence" value="ECO:0007669"/>
    <property type="project" value="InterPro"/>
</dbReference>
<dbReference type="SUPFAM" id="SSF54160">
    <property type="entry name" value="Chromo domain-like"/>
    <property type="match status" value="1"/>
</dbReference>
<dbReference type="InterPro" id="IPR012337">
    <property type="entry name" value="RNaseH-like_sf"/>
</dbReference>
<protein>
    <recommendedName>
        <fullName evidence="6">Integrase catalytic domain-containing protein</fullName>
    </recommendedName>
</protein>
<evidence type="ECO:0000313" key="5">
    <source>
        <dbReference type="Proteomes" id="UP000005238"/>
    </source>
</evidence>
<dbReference type="SUPFAM" id="SSF56672">
    <property type="entry name" value="DNA/RNA polymerases"/>
    <property type="match status" value="1"/>
</dbReference>
<dbReference type="EnsemblProtists" id="Phyra80774">
    <property type="protein sequence ID" value="Phyra80774"/>
    <property type="gene ID" value="Phyra80774"/>
</dbReference>
<feature type="domain" description="Integrase catalytic" evidence="3">
    <location>
        <begin position="719"/>
        <end position="816"/>
    </location>
</feature>
<dbReference type="InterPro" id="IPR016197">
    <property type="entry name" value="Chromo-like_dom_sf"/>
</dbReference>
<dbReference type="Gene3D" id="3.30.420.10">
    <property type="entry name" value="Ribonuclease H-like superfamily/Ribonuclease H"/>
    <property type="match status" value="1"/>
</dbReference>
<evidence type="ECO:0000313" key="4">
    <source>
        <dbReference type="EnsemblProtists" id="Phyra80774"/>
    </source>
</evidence>
<dbReference type="InterPro" id="IPR001584">
    <property type="entry name" value="Integrase_cat-core"/>
</dbReference>
<dbReference type="Pfam" id="PF00385">
    <property type="entry name" value="Chromo"/>
    <property type="match status" value="1"/>
</dbReference>
<evidence type="ECO:0000259" key="2">
    <source>
        <dbReference type="PROSITE" id="PS50013"/>
    </source>
</evidence>
<dbReference type="InParanoid" id="H3GU91"/>
<dbReference type="InterPro" id="IPR043502">
    <property type="entry name" value="DNA/RNA_pol_sf"/>
</dbReference>
<dbReference type="VEuPathDB" id="FungiDB:KRP22_2512"/>
<dbReference type="EMBL" id="DS566049">
    <property type="status" value="NOT_ANNOTATED_CDS"/>
    <property type="molecule type" value="Genomic_DNA"/>
</dbReference>
<feature type="domain" description="Chromo" evidence="2">
    <location>
        <begin position="1012"/>
        <end position="1072"/>
    </location>
</feature>
<dbReference type="PANTHER" id="PTHR37984:SF5">
    <property type="entry name" value="PROTEIN NYNRIN-LIKE"/>
    <property type="match status" value="1"/>
</dbReference>
<dbReference type="PROSITE" id="PS50994">
    <property type="entry name" value="INTEGRASE"/>
    <property type="match status" value="1"/>
</dbReference>
<keyword evidence="5" id="KW-1185">Reference proteome</keyword>
<dbReference type="InterPro" id="IPR050951">
    <property type="entry name" value="Retrovirus_Pol_polyprotein"/>
</dbReference>
<dbReference type="VEuPathDB" id="FungiDB:KRP23_11759"/>
<reference evidence="4" key="2">
    <citation type="submission" date="2015-06" db="UniProtKB">
        <authorList>
            <consortium name="EnsemblProtists"/>
        </authorList>
    </citation>
    <scope>IDENTIFICATION</scope>
    <source>
        <strain evidence="4">Pr102</strain>
    </source>
</reference>
<sequence>MPGMVDYEYDAEGDVRMTVPQPIFEVVAAPELAVWSQAAITTFIRERRQYEAKIAERCSTTGEVQETVARSIRTSLKPRVLEHVAHYILKKEVESVTDAMLLAEMKRKVGGMVNDRVPDVSRLFAELKMDLEEVDVEARIANYFMGFDRLVEDNGLTGMLGRGPAVGEAGRQRLKMRCKMLLTHVTPEILKVDLTRLVELTHREAKVDDLALHDLMIERATRQQQYYLMQNEMKQSSSLRPKEDGGAAAKAHGRPAKQLPKPSSIQGGGRGAAGPRKPPRDGCLVCKGPHWARDCPTATAEQKANVEKMLREKRSRAQERVKRITTDGEPAFRSAVINGVLDVPYCPDTGSDVNIIGRPVMAELRELLPELSTVIINPPLEVVAAGGNAMLCHEKIHLDVQIVTAAGPLRLSGIECLVLEAPEEELLLGKSTLQSIGVDLDGVFEQLAQQHIEAAEFEADDIPCEHMDVLGNSEDNEVDTLLHNMVDEAIQAGFEPAMADELRQMVLEYSDVFRVRLGRDEAADVQPLEVRLESGVQPYRSGVRRYPEAQRQFLREYVRELEDAGLVERNTQSRWACPALPVAKLKSLAVKRVTTRSAQALSELRPLQDDEFTWPTRSEIVRAQHQYEGDAPDSAVMTSDGIEVDDKLWLPAQAKAVLKRLFVVAHCGPQGHRGVNVMVELLDRRFVLANARQAVIRFVNQCLLCKHVKGGLVIQRNWTVDRPVAKRNECLHLDYLYLGESYGDTKYVLVLKDELTHFCELVPADVADSQTAVAAILGWNKRFGAPPTWMSDNGSHFKSEVVGLLAERLGASHQFAPVLRVMLLESRLDTRNWVYLLPIIQANLNHTPVYSLGNCAPVELFTGLPAVSALDIVATPTERVLRNLPMEKAALREAVEELRRSLHGLHRVVRDRREQQRVAAMARSNGTVCNFSEGDYVLWSRVDKRLQGNKLLVRWVGPFQVTKALPHSFLIRHLLTGAEYDVHGSRLKFYHDADLDETAEIREHVSLQGIILEVRDVVSHRFNATSGELELLVAWRGLQDIENSWEPAHSIKRDVPTLVSKYATENSVAELL</sequence>
<dbReference type="InterPro" id="IPR036397">
    <property type="entry name" value="RNaseH_sf"/>
</dbReference>
<dbReference type="OMA" id="VHERVIQ"/>
<dbReference type="PROSITE" id="PS50013">
    <property type="entry name" value="CHROMO_2"/>
    <property type="match status" value="1"/>
</dbReference>